<dbReference type="GO" id="GO:0005840">
    <property type="term" value="C:ribosome"/>
    <property type="evidence" value="ECO:0007669"/>
    <property type="project" value="UniProtKB-KW"/>
</dbReference>
<evidence type="ECO:0000256" key="3">
    <source>
        <dbReference type="ARBA" id="ARBA00022980"/>
    </source>
</evidence>
<name>A0A366HHX0_9BACT</name>
<dbReference type="HAMAP" id="MF_00362">
    <property type="entry name" value="Ribosomal_uL10"/>
    <property type="match status" value="1"/>
</dbReference>
<keyword evidence="6" id="KW-0694">RNA-binding</keyword>
<evidence type="ECO:0000256" key="5">
    <source>
        <dbReference type="ARBA" id="ARBA00035202"/>
    </source>
</evidence>
<dbReference type="GO" id="GO:0070180">
    <property type="term" value="F:large ribosomal subunit rRNA binding"/>
    <property type="evidence" value="ECO:0007669"/>
    <property type="project" value="UniProtKB-UniRule"/>
</dbReference>
<organism evidence="7 8">
    <name type="scientific">Roseimicrobium gellanilyticum</name>
    <dbReference type="NCBI Taxonomy" id="748857"/>
    <lineage>
        <taxon>Bacteria</taxon>
        <taxon>Pseudomonadati</taxon>
        <taxon>Verrucomicrobiota</taxon>
        <taxon>Verrucomicrobiia</taxon>
        <taxon>Verrucomicrobiales</taxon>
        <taxon>Verrucomicrobiaceae</taxon>
        <taxon>Roseimicrobium</taxon>
    </lineage>
</organism>
<dbReference type="InterPro" id="IPR022973">
    <property type="entry name" value="Ribosomal_uL10_bac"/>
</dbReference>
<dbReference type="InterPro" id="IPR043141">
    <property type="entry name" value="Ribosomal_uL10-like_sf"/>
</dbReference>
<evidence type="ECO:0000313" key="7">
    <source>
        <dbReference type="EMBL" id="RBP42368.1"/>
    </source>
</evidence>
<evidence type="ECO:0000256" key="4">
    <source>
        <dbReference type="ARBA" id="ARBA00023274"/>
    </source>
</evidence>
<keyword evidence="3 6" id="KW-0689">Ribosomal protein</keyword>
<dbReference type="SUPFAM" id="SSF160369">
    <property type="entry name" value="Ribosomal protein L10-like"/>
    <property type="match status" value="1"/>
</dbReference>
<dbReference type="CDD" id="cd05797">
    <property type="entry name" value="Ribosomal_L10"/>
    <property type="match status" value="1"/>
</dbReference>
<dbReference type="PANTHER" id="PTHR11560">
    <property type="entry name" value="39S RIBOSOMAL PROTEIN L10, MITOCHONDRIAL"/>
    <property type="match status" value="1"/>
</dbReference>
<dbReference type="InterPro" id="IPR001790">
    <property type="entry name" value="Ribosomal_uL10"/>
</dbReference>
<sequence>MKAEKTVLIDHLLQKVNASPFLFVVDYAGLTVDKFEELRKRLRASGAEMHVYKNTLVKQATTKAGLPAELGESLTGQTAIVTGEKDVCAAAKVMKTFSTEFQKPQLKAGVLDGKYLGVDNINSLADLPSREVLLAQLLGVLQAPASTLVRLLNEPAASLARVLKAKGEQAA</sequence>
<keyword evidence="6" id="KW-0699">rRNA-binding</keyword>
<protein>
    <recommendedName>
        <fullName evidence="5 6">Large ribosomal subunit protein uL10</fullName>
    </recommendedName>
</protein>
<evidence type="ECO:0000313" key="8">
    <source>
        <dbReference type="Proteomes" id="UP000253426"/>
    </source>
</evidence>
<dbReference type="GO" id="GO:0006412">
    <property type="term" value="P:translation"/>
    <property type="evidence" value="ECO:0007669"/>
    <property type="project" value="UniProtKB-UniRule"/>
</dbReference>
<accession>A0A366HHX0</accession>
<comment type="subunit">
    <text evidence="6">Part of the ribosomal stalk of the 50S ribosomal subunit. The N-terminus interacts with L11 and the large rRNA to form the base of the stalk. The C-terminus forms an elongated spine to which L12 dimers bind in a sequential fashion forming a multimeric L10(L12)X complex.</text>
</comment>
<comment type="caution">
    <text evidence="7">The sequence shown here is derived from an EMBL/GenBank/DDBJ whole genome shotgun (WGS) entry which is preliminary data.</text>
</comment>
<reference evidence="7 8" key="1">
    <citation type="submission" date="2018-06" db="EMBL/GenBank/DDBJ databases">
        <title>Genomic Encyclopedia of Type Strains, Phase IV (KMG-IV): sequencing the most valuable type-strain genomes for metagenomic binning, comparative biology and taxonomic classification.</title>
        <authorList>
            <person name="Goeker M."/>
        </authorList>
    </citation>
    <scope>NUCLEOTIDE SEQUENCE [LARGE SCALE GENOMIC DNA]</scope>
    <source>
        <strain evidence="7 8">DSM 25532</strain>
    </source>
</reference>
<keyword evidence="4 6" id="KW-0687">Ribonucleoprotein</keyword>
<dbReference type="GO" id="GO:1990904">
    <property type="term" value="C:ribonucleoprotein complex"/>
    <property type="evidence" value="ECO:0007669"/>
    <property type="project" value="UniProtKB-KW"/>
</dbReference>
<comment type="similarity">
    <text evidence="2 6">Belongs to the universal ribosomal protein uL10 family.</text>
</comment>
<dbReference type="Proteomes" id="UP000253426">
    <property type="component" value="Unassembled WGS sequence"/>
</dbReference>
<dbReference type="Gene3D" id="6.10.250.290">
    <property type="match status" value="1"/>
</dbReference>
<evidence type="ECO:0000256" key="1">
    <source>
        <dbReference type="ARBA" id="ARBA00002633"/>
    </source>
</evidence>
<dbReference type="Pfam" id="PF00466">
    <property type="entry name" value="Ribosomal_L10"/>
    <property type="match status" value="1"/>
</dbReference>
<comment type="function">
    <text evidence="1 6">Forms part of the ribosomal stalk, playing a central role in the interaction of the ribosome with GTP-bound translation factors.</text>
</comment>
<dbReference type="RefSeq" id="WP_113959505.1">
    <property type="nucleotide sequence ID" value="NZ_QNRR01000006.1"/>
</dbReference>
<dbReference type="AlphaFoldDB" id="A0A366HHX0"/>
<proteinExistence type="inferred from homology"/>
<dbReference type="EMBL" id="QNRR01000006">
    <property type="protein sequence ID" value="RBP42368.1"/>
    <property type="molecule type" value="Genomic_DNA"/>
</dbReference>
<dbReference type="InterPro" id="IPR047865">
    <property type="entry name" value="Ribosomal_uL10_bac_type"/>
</dbReference>
<evidence type="ECO:0000256" key="6">
    <source>
        <dbReference type="HAMAP-Rule" id="MF_00362"/>
    </source>
</evidence>
<dbReference type="NCBIfam" id="NF000955">
    <property type="entry name" value="PRK00099.1-1"/>
    <property type="match status" value="1"/>
</dbReference>
<gene>
    <name evidence="6" type="primary">rplJ</name>
    <name evidence="7" type="ORF">DES53_10672</name>
</gene>
<dbReference type="OrthoDB" id="9808307at2"/>
<dbReference type="Gene3D" id="3.30.70.1730">
    <property type="match status" value="1"/>
</dbReference>
<evidence type="ECO:0000256" key="2">
    <source>
        <dbReference type="ARBA" id="ARBA00008889"/>
    </source>
</evidence>
<keyword evidence="8" id="KW-1185">Reference proteome</keyword>